<feature type="chain" id="PRO_5044832420" description="PA domain-containing protein" evidence="12">
    <location>
        <begin position="21"/>
        <end position="1115"/>
    </location>
</feature>
<evidence type="ECO:0000256" key="12">
    <source>
        <dbReference type="SAM" id="SignalP"/>
    </source>
</evidence>
<dbReference type="Gene3D" id="3.50.30.30">
    <property type="match status" value="1"/>
</dbReference>
<keyword evidence="2" id="KW-0245">EGF-like domain</keyword>
<dbReference type="EMBL" id="JALLBG020000312">
    <property type="protein sequence ID" value="KAL3756282.1"/>
    <property type="molecule type" value="Genomic_DNA"/>
</dbReference>
<keyword evidence="3 11" id="KW-0812">Transmembrane</keyword>
<feature type="signal peptide" evidence="12">
    <location>
        <begin position="1"/>
        <end position="20"/>
    </location>
</feature>
<dbReference type="SUPFAM" id="SSF52025">
    <property type="entry name" value="PA domain"/>
    <property type="match status" value="1"/>
</dbReference>
<comment type="caution">
    <text evidence="16">The sequence shown here is derived from an EMBL/GenBank/DDBJ whole genome shotgun (WGS) entry which is preliminary data.</text>
</comment>
<dbReference type="GO" id="GO:0016020">
    <property type="term" value="C:membrane"/>
    <property type="evidence" value="ECO:0007669"/>
    <property type="project" value="UniProtKB-SubCell"/>
</dbReference>
<evidence type="ECO:0000256" key="4">
    <source>
        <dbReference type="ARBA" id="ARBA00022729"/>
    </source>
</evidence>
<proteinExistence type="predicted"/>
<dbReference type="GO" id="GO:0012505">
    <property type="term" value="C:endomembrane system"/>
    <property type="evidence" value="ECO:0007669"/>
    <property type="project" value="UniProtKB-SubCell"/>
</dbReference>
<dbReference type="InterPro" id="IPR046450">
    <property type="entry name" value="PA_dom_sf"/>
</dbReference>
<keyword evidence="5" id="KW-0677">Repeat</keyword>
<feature type="domain" description="Amine oxidase" evidence="13">
    <location>
        <begin position="73"/>
        <end position="589"/>
    </location>
</feature>
<evidence type="ECO:0000259" key="14">
    <source>
        <dbReference type="Pfam" id="PF02225"/>
    </source>
</evidence>
<dbReference type="Pfam" id="PF01593">
    <property type="entry name" value="Amino_oxidase"/>
    <property type="match status" value="1"/>
</dbReference>
<keyword evidence="9" id="KW-0325">Glycoprotein</keyword>
<dbReference type="InterPro" id="IPR002937">
    <property type="entry name" value="Amino_oxidase"/>
</dbReference>
<evidence type="ECO:0008006" key="18">
    <source>
        <dbReference type="Google" id="ProtNLM"/>
    </source>
</evidence>
<evidence type="ECO:0000256" key="3">
    <source>
        <dbReference type="ARBA" id="ARBA00022692"/>
    </source>
</evidence>
<dbReference type="InterPro" id="IPR003137">
    <property type="entry name" value="PA_domain"/>
</dbReference>
<dbReference type="Pfam" id="PF02225">
    <property type="entry name" value="PA"/>
    <property type="match status" value="1"/>
</dbReference>
<evidence type="ECO:0000259" key="15">
    <source>
        <dbReference type="Pfam" id="PF25011"/>
    </source>
</evidence>
<dbReference type="SUPFAM" id="SSF51905">
    <property type="entry name" value="FAD/NAD(P)-binding domain"/>
    <property type="match status" value="1"/>
</dbReference>
<evidence type="ECO:0000313" key="17">
    <source>
        <dbReference type="Proteomes" id="UP001530293"/>
    </source>
</evidence>
<evidence type="ECO:0000256" key="8">
    <source>
        <dbReference type="ARBA" id="ARBA00023136"/>
    </source>
</evidence>
<evidence type="ECO:0000256" key="2">
    <source>
        <dbReference type="ARBA" id="ARBA00022536"/>
    </source>
</evidence>
<dbReference type="PANTHER" id="PTHR22702">
    <property type="entry name" value="PROTEASE-ASSOCIATED DOMAIN-CONTAINING PROTEIN"/>
    <property type="match status" value="1"/>
</dbReference>
<gene>
    <name evidence="16" type="ORF">ACHAWU_007233</name>
</gene>
<sequence length="1115" mass="122311">MNMIALLVSSILLFAVGADAFAPSQTAASRTVSQYRLPQLQESVSIEDVEVVVEHTKSKKYIVVGGGWGGWGAAKALCESGIEHVDVTMIDALPDPTGRTPYLTSTGKPVEAGTRGFWKDYPNINALVAQLGLNENDVFTPFTNSSFYSPDGLEATAPVFGEATLDSILGGIPIVGDALKNTLLADGSGRKEFPMLPSPLGQVLATIPYFERLPIADRASMVGLLIATIDCLGGDEATKQQYDRMSAHELFLRFKLSERLVNDFLKPTLLVGLFKPPEELSALVVMELLYYYALAHQDSFDVRWIKNGTVSDSLILPLAERLMKKDKDGSGGLKVLGGCRVKEISLEKGSDGKLHASKLSYLDTRSGEVKQIDNIDGIILALGCQGMQSVISSSPDLARLPEFSQAASMKGIDVISCRLYFDRRIETRSPANVFSRFEELRGAGGTFFMLDQLQEENLAKLWGKEDDDDGDTPLGSVVACDFYNAGGLMSLQEDDIVKILTDELLPSAVSKFADAKLVDSWVGKYPGVVSWFSPGSYSRRPPLEGAGRNVLPNVKCAGDWVRMGEREHGAKGLCQERAYVSGFEAANALMRDTNNIDSSDNTKNKFRPHEVLAVREDELLFKLGVEANRKFPASLTKPGGYEHREALFGIPPYGGSIAQPLYYADNTACNFNDIDTHAGYPARAFAQDENGGEGEMLPWPSPYILMVDRGGCTFVQKVRNAQRVGAAGVIIADDSCLCSMADTCTSEDGETCEEREPIMADDGSGSDISIPTFLMFKQDADKVKAEVMANHPVRIEMTWSLPTPDDRVEYELWTTPTDVLSADFQKEFKEAALALGKRAYFTPQMYIYDGILSGCQDENGKNDCFNLCTNNGRYCATDPDNDLDHGVSGANVVEESLRRMCIWNHYGKDDGIGVPWWDYVKEFLFRCYDEEYFSSKQCVSDAMTHANVDASVIEQCMADSGGLEGDVENIMMEAQLRAKDKSGVVILPAMYVNKVSIRGSLSLPTVLKAICSGYASGTIPTVCTSCASCPDEKECIANGFCGSKKLQESVSTSVMVYALLGMSVIFCLFSYIQHRRYQSQMQMQVKNIIAEYMPLETDQNQHQDTSVSDEDREFT</sequence>
<keyword evidence="4 12" id="KW-0732">Signal</keyword>
<dbReference type="InterPro" id="IPR036188">
    <property type="entry name" value="FAD/NAD-bd_sf"/>
</dbReference>
<protein>
    <recommendedName>
        <fullName evidence="18">PA domain-containing protein</fullName>
    </recommendedName>
</protein>
<feature type="domain" description="PA" evidence="14">
    <location>
        <begin position="659"/>
        <end position="780"/>
    </location>
</feature>
<dbReference type="AlphaFoldDB" id="A0ABD3LY09"/>
<evidence type="ECO:0000313" key="16">
    <source>
        <dbReference type="EMBL" id="KAL3756282.1"/>
    </source>
</evidence>
<dbReference type="InterPro" id="IPR056858">
    <property type="entry name" value="VSR_TRX"/>
</dbReference>
<evidence type="ECO:0000256" key="11">
    <source>
        <dbReference type="SAM" id="Phobius"/>
    </source>
</evidence>
<keyword evidence="7 11" id="KW-1133">Transmembrane helix</keyword>
<dbReference type="PANTHER" id="PTHR22702:SF1">
    <property type="entry name" value="PROTEASE-ASSOCIATED DOMAIN-CONTAINING PROTEIN 1"/>
    <property type="match status" value="1"/>
</dbReference>
<keyword evidence="8 11" id="KW-0472">Membrane</keyword>
<evidence type="ECO:0000256" key="9">
    <source>
        <dbReference type="ARBA" id="ARBA00023180"/>
    </source>
</evidence>
<name>A0ABD3LY09_9STRA</name>
<organism evidence="16 17">
    <name type="scientific">Discostella pseudostelligera</name>
    <dbReference type="NCBI Taxonomy" id="259834"/>
    <lineage>
        <taxon>Eukaryota</taxon>
        <taxon>Sar</taxon>
        <taxon>Stramenopiles</taxon>
        <taxon>Ochrophyta</taxon>
        <taxon>Bacillariophyta</taxon>
        <taxon>Coscinodiscophyceae</taxon>
        <taxon>Thalassiosirophycidae</taxon>
        <taxon>Stephanodiscales</taxon>
        <taxon>Stephanodiscaceae</taxon>
        <taxon>Discostella</taxon>
    </lineage>
</organism>
<evidence type="ECO:0000256" key="7">
    <source>
        <dbReference type="ARBA" id="ARBA00022989"/>
    </source>
</evidence>
<keyword evidence="17" id="KW-1185">Reference proteome</keyword>
<reference evidence="16 17" key="1">
    <citation type="submission" date="2024-10" db="EMBL/GenBank/DDBJ databases">
        <title>Updated reference genomes for cyclostephanoid diatoms.</title>
        <authorList>
            <person name="Roberts W.R."/>
            <person name="Alverson A.J."/>
        </authorList>
    </citation>
    <scope>NUCLEOTIDE SEQUENCE [LARGE SCALE GENOMIC DNA]</scope>
    <source>
        <strain evidence="16 17">AJA232-27</strain>
    </source>
</reference>
<evidence type="ECO:0000256" key="10">
    <source>
        <dbReference type="ARBA" id="ARBA00037847"/>
    </source>
</evidence>
<evidence type="ECO:0000256" key="6">
    <source>
        <dbReference type="ARBA" id="ARBA00022837"/>
    </source>
</evidence>
<comment type="subcellular location">
    <subcellularLocation>
        <location evidence="10">Endomembrane system</location>
        <topology evidence="10">Single-pass membrane protein</topology>
    </subcellularLocation>
    <subcellularLocation>
        <location evidence="1">Membrane</location>
        <topology evidence="1">Single-pass type I membrane protein</topology>
    </subcellularLocation>
</comment>
<evidence type="ECO:0000256" key="1">
    <source>
        <dbReference type="ARBA" id="ARBA00004479"/>
    </source>
</evidence>
<dbReference type="Gene3D" id="3.50.50.60">
    <property type="entry name" value="FAD/NAD(P)-binding domain"/>
    <property type="match status" value="1"/>
</dbReference>
<evidence type="ECO:0000259" key="13">
    <source>
        <dbReference type="Pfam" id="PF01593"/>
    </source>
</evidence>
<feature type="domain" description="Vacuolar sorting receptor thioredoxin-like" evidence="15">
    <location>
        <begin position="808"/>
        <end position="1011"/>
    </location>
</feature>
<dbReference type="Proteomes" id="UP001530293">
    <property type="component" value="Unassembled WGS sequence"/>
</dbReference>
<evidence type="ECO:0000256" key="5">
    <source>
        <dbReference type="ARBA" id="ARBA00022737"/>
    </source>
</evidence>
<feature type="transmembrane region" description="Helical" evidence="11">
    <location>
        <begin position="1054"/>
        <end position="1072"/>
    </location>
</feature>
<keyword evidence="6" id="KW-0106">Calcium</keyword>
<accession>A0ABD3LY09</accession>
<dbReference type="Pfam" id="PF25011">
    <property type="entry name" value="VSR_TRX"/>
    <property type="match status" value="1"/>
</dbReference>